<keyword evidence="2" id="KW-1185">Reference proteome</keyword>
<dbReference type="PANTHER" id="PTHR34606">
    <property type="entry name" value="BON DOMAIN-CONTAINING PROTEIN"/>
    <property type="match status" value="1"/>
</dbReference>
<dbReference type="RefSeq" id="WP_046968459.1">
    <property type="nucleotide sequence ID" value="NZ_CP017480.1"/>
</dbReference>
<dbReference type="Pfam" id="PF04972">
    <property type="entry name" value="BON"/>
    <property type="match status" value="1"/>
</dbReference>
<dbReference type="InterPro" id="IPR007055">
    <property type="entry name" value="BON_dom"/>
</dbReference>
<dbReference type="OrthoDB" id="8910395at2"/>
<dbReference type="PROSITE" id="PS50914">
    <property type="entry name" value="BON"/>
    <property type="match status" value="1"/>
</dbReference>
<dbReference type="PATRIC" id="fig|1440763.5.peg.2835"/>
<dbReference type="STRING" id="1440763.BJI69_01800"/>
<dbReference type="Proteomes" id="UP000182987">
    <property type="component" value="Chromosome"/>
</dbReference>
<dbReference type="InterPro" id="IPR014004">
    <property type="entry name" value="Transpt-assoc_nodulatn_dom_bac"/>
</dbReference>
<organism evidence="1 2">
    <name type="scientific">Luteibacter rhizovicinus DSM 16549</name>
    <dbReference type="NCBI Taxonomy" id="1440763"/>
    <lineage>
        <taxon>Bacteria</taxon>
        <taxon>Pseudomonadati</taxon>
        <taxon>Pseudomonadota</taxon>
        <taxon>Gammaproteobacteria</taxon>
        <taxon>Lysobacterales</taxon>
        <taxon>Rhodanobacteraceae</taxon>
        <taxon>Luteibacter</taxon>
    </lineage>
</organism>
<dbReference type="InterPro" id="IPR051686">
    <property type="entry name" value="Lipoprotein_DolP"/>
</dbReference>
<accession>A0A0G9H956</accession>
<dbReference type="PANTHER" id="PTHR34606:SF15">
    <property type="entry name" value="BON DOMAIN-CONTAINING PROTEIN"/>
    <property type="match status" value="1"/>
</dbReference>
<dbReference type="EMBL" id="CP017480">
    <property type="protein sequence ID" value="APG02767.1"/>
    <property type="molecule type" value="Genomic_DNA"/>
</dbReference>
<sequence>MNHANLRKALFAAALVAGLGTVPFAQVNAQDATPAAAKADNQTVAGKTDDAWITTKVKSEFATKKAVKGSDISVTTTEGVVALTGTVATAKEKSNAEKIAKAVKGVKSVDASGLTVTAAAK</sequence>
<gene>
    <name evidence="1" type="ORF">BJI69_01800</name>
</gene>
<proteinExistence type="predicted"/>
<dbReference type="Gene3D" id="3.30.1340.30">
    <property type="match status" value="1"/>
</dbReference>
<evidence type="ECO:0000313" key="1">
    <source>
        <dbReference type="EMBL" id="APG02767.1"/>
    </source>
</evidence>
<dbReference type="SMART" id="SM00749">
    <property type="entry name" value="BON"/>
    <property type="match status" value="1"/>
</dbReference>
<dbReference type="AlphaFoldDB" id="A0A0G9H956"/>
<dbReference type="KEGG" id="lrz:BJI69_01800"/>
<name>A0A0G9H956_9GAMM</name>
<evidence type="ECO:0000313" key="2">
    <source>
        <dbReference type="Proteomes" id="UP000182987"/>
    </source>
</evidence>
<reference evidence="2" key="1">
    <citation type="submission" date="2016-09" db="EMBL/GenBank/DDBJ databases">
        <authorList>
            <person name="Lysoe E."/>
        </authorList>
    </citation>
    <scope>NUCLEOTIDE SEQUENCE [LARGE SCALE GENOMIC DNA]</scope>
    <source>
        <strain evidence="2">LJ96T</strain>
    </source>
</reference>
<protein>
    <submittedName>
        <fullName evidence="1">Transporter</fullName>
    </submittedName>
</protein>